<comment type="caution">
    <text evidence="2">The sequence shown here is derived from an EMBL/GenBank/DDBJ whole genome shotgun (WGS) entry which is preliminary data.</text>
</comment>
<name>A0A0F8ZE15_9ZZZZ</name>
<feature type="domain" description="Bacteriophage T5 Orf172 DNA-binding" evidence="1">
    <location>
        <begin position="6"/>
        <end position="78"/>
    </location>
</feature>
<proteinExistence type="predicted"/>
<evidence type="ECO:0000313" key="2">
    <source>
        <dbReference type="EMBL" id="KKK58276.1"/>
    </source>
</evidence>
<dbReference type="Pfam" id="PF13455">
    <property type="entry name" value="MUG113"/>
    <property type="match status" value="1"/>
</dbReference>
<accession>A0A0F8ZE15</accession>
<dbReference type="EMBL" id="LAZR01064062">
    <property type="protein sequence ID" value="KKK58276.1"/>
    <property type="molecule type" value="Genomic_DNA"/>
</dbReference>
<evidence type="ECO:0000259" key="1">
    <source>
        <dbReference type="SMART" id="SM00974"/>
    </source>
</evidence>
<organism evidence="2">
    <name type="scientific">marine sediment metagenome</name>
    <dbReference type="NCBI Taxonomy" id="412755"/>
    <lineage>
        <taxon>unclassified sequences</taxon>
        <taxon>metagenomes</taxon>
        <taxon>ecological metagenomes</taxon>
    </lineage>
</organism>
<reference evidence="2" key="1">
    <citation type="journal article" date="2015" name="Nature">
        <title>Complex archaea that bridge the gap between prokaryotes and eukaryotes.</title>
        <authorList>
            <person name="Spang A."/>
            <person name="Saw J.H."/>
            <person name="Jorgensen S.L."/>
            <person name="Zaremba-Niedzwiedzka K."/>
            <person name="Martijn J."/>
            <person name="Lind A.E."/>
            <person name="van Eijk R."/>
            <person name="Schleper C."/>
            <person name="Guy L."/>
            <person name="Ettema T.J."/>
        </authorList>
    </citation>
    <scope>NUCLEOTIDE SEQUENCE</scope>
</reference>
<dbReference type="InterPro" id="IPR018306">
    <property type="entry name" value="Phage_T5_Orf172_DNA-bd"/>
</dbReference>
<dbReference type="AlphaFoldDB" id="A0A0F8ZE15"/>
<dbReference type="SMART" id="SM00974">
    <property type="entry name" value="T5orf172"/>
    <property type="match status" value="1"/>
</dbReference>
<protein>
    <recommendedName>
        <fullName evidence="1">Bacteriophage T5 Orf172 DNA-binding domain-containing protein</fullName>
    </recommendedName>
</protein>
<sequence>MIYFIQAENDLIKIGYTNDVKQRLRTLRTMSPERLNLMKTIKGDQKQETLLHRRFKHLRSHGEWFRSEQELLDYIIYLHSPEYYRELLQKKPKASKHFSSKNPY</sequence>
<gene>
    <name evidence="2" type="ORF">LCGC14_3046080</name>
</gene>